<evidence type="ECO:0000256" key="1">
    <source>
        <dbReference type="SAM" id="MobiDB-lite"/>
    </source>
</evidence>
<keyword evidence="3" id="KW-1185">Reference proteome</keyword>
<protein>
    <recommendedName>
        <fullName evidence="4">Encoded protein</fullName>
    </recommendedName>
</protein>
<name>A0ABQ7G1N7_DUNSA</name>
<dbReference type="Proteomes" id="UP000815325">
    <property type="component" value="Unassembled WGS sequence"/>
</dbReference>
<evidence type="ECO:0000313" key="3">
    <source>
        <dbReference type="Proteomes" id="UP000815325"/>
    </source>
</evidence>
<organism evidence="2 3">
    <name type="scientific">Dunaliella salina</name>
    <name type="common">Green alga</name>
    <name type="synonym">Protococcus salinus</name>
    <dbReference type="NCBI Taxonomy" id="3046"/>
    <lineage>
        <taxon>Eukaryota</taxon>
        <taxon>Viridiplantae</taxon>
        <taxon>Chlorophyta</taxon>
        <taxon>core chlorophytes</taxon>
        <taxon>Chlorophyceae</taxon>
        <taxon>CS clade</taxon>
        <taxon>Chlamydomonadales</taxon>
        <taxon>Dunaliellaceae</taxon>
        <taxon>Dunaliella</taxon>
    </lineage>
</organism>
<accession>A0ABQ7G1N7</accession>
<feature type="region of interest" description="Disordered" evidence="1">
    <location>
        <begin position="49"/>
        <end position="72"/>
    </location>
</feature>
<evidence type="ECO:0008006" key="4">
    <source>
        <dbReference type="Google" id="ProtNLM"/>
    </source>
</evidence>
<gene>
    <name evidence="2" type="ORF">DUNSADRAFT_17485</name>
</gene>
<reference evidence="2" key="1">
    <citation type="submission" date="2017-08" db="EMBL/GenBank/DDBJ databases">
        <authorList>
            <person name="Polle J.E."/>
            <person name="Barry K."/>
            <person name="Cushman J."/>
            <person name="Schmutz J."/>
            <person name="Tran D."/>
            <person name="Hathwaick L.T."/>
            <person name="Yim W.C."/>
            <person name="Jenkins J."/>
            <person name="Mckie-Krisberg Z.M."/>
            <person name="Prochnik S."/>
            <person name="Lindquist E."/>
            <person name="Dockter R.B."/>
            <person name="Adam C."/>
            <person name="Molina H."/>
            <person name="Bunkerborg J."/>
            <person name="Jin E."/>
            <person name="Buchheim M."/>
            <person name="Magnuson J."/>
        </authorList>
    </citation>
    <scope>NUCLEOTIDE SEQUENCE</scope>
    <source>
        <strain evidence="2">CCAP 19/18</strain>
    </source>
</reference>
<dbReference type="EMBL" id="MU070292">
    <property type="protein sequence ID" value="KAF5828518.1"/>
    <property type="molecule type" value="Genomic_DNA"/>
</dbReference>
<evidence type="ECO:0000313" key="2">
    <source>
        <dbReference type="EMBL" id="KAF5828518.1"/>
    </source>
</evidence>
<comment type="caution">
    <text evidence="2">The sequence shown here is derived from an EMBL/GenBank/DDBJ whole genome shotgun (WGS) entry which is preliminary data.</text>
</comment>
<sequence>MKPTATFLKDLGTYKRVLAVLLRPTCVSLAVSNHYVSLAEPLGALMLRDLGPKPPSPSSLPSLTKRSGTSRK</sequence>
<proteinExistence type="predicted"/>